<feature type="binding site" evidence="6">
    <location>
        <position position="83"/>
    </location>
    <ligand>
        <name>S-adenosyl-L-methionine</name>
        <dbReference type="ChEBI" id="CHEBI:59789"/>
    </ligand>
</feature>
<dbReference type="Proteomes" id="UP000823927">
    <property type="component" value="Unassembled WGS sequence"/>
</dbReference>
<dbReference type="Pfam" id="PF02527">
    <property type="entry name" value="GidB"/>
    <property type="match status" value="1"/>
</dbReference>
<dbReference type="Gene3D" id="3.40.50.150">
    <property type="entry name" value="Vaccinia Virus protein VP39"/>
    <property type="match status" value="1"/>
</dbReference>
<dbReference type="NCBIfam" id="TIGR00138">
    <property type="entry name" value="rsmG_gidB"/>
    <property type="match status" value="1"/>
</dbReference>
<keyword evidence="1 6" id="KW-0963">Cytoplasm</keyword>
<evidence type="ECO:0000256" key="2">
    <source>
        <dbReference type="ARBA" id="ARBA00022552"/>
    </source>
</evidence>
<dbReference type="HAMAP" id="MF_00074">
    <property type="entry name" value="16SrRNA_methyltr_G"/>
    <property type="match status" value="1"/>
</dbReference>
<dbReference type="InterPro" id="IPR003682">
    <property type="entry name" value="rRNA_ssu_MeTfrase_G"/>
</dbReference>
<protein>
    <recommendedName>
        <fullName evidence="6">Ribosomal RNA small subunit methyltransferase G</fullName>
        <ecNumber evidence="6">2.1.1.-</ecNumber>
    </recommendedName>
    <alternativeName>
        <fullName evidence="6">16S rRNA 7-methylguanosine methyltransferase</fullName>
        <shortName evidence="6">16S rRNA m7G methyltransferase</shortName>
    </alternativeName>
</protein>
<dbReference type="PANTHER" id="PTHR31760:SF0">
    <property type="entry name" value="S-ADENOSYL-L-METHIONINE-DEPENDENT METHYLTRANSFERASES SUPERFAMILY PROTEIN"/>
    <property type="match status" value="1"/>
</dbReference>
<feature type="binding site" evidence="6">
    <location>
        <position position="152"/>
    </location>
    <ligand>
        <name>S-adenosyl-L-methionine</name>
        <dbReference type="ChEBI" id="CHEBI:59789"/>
    </ligand>
</feature>
<dbReference type="SUPFAM" id="SSF53335">
    <property type="entry name" value="S-adenosyl-L-methionine-dependent methyltransferases"/>
    <property type="match status" value="1"/>
</dbReference>
<comment type="function">
    <text evidence="6">Specifically methylates the N7 position of a guanine in 16S rRNA.</text>
</comment>
<keyword evidence="3 6" id="KW-0489">Methyltransferase</keyword>
<comment type="caution">
    <text evidence="6">Lacks conserved residue(s) required for the propagation of feature annotation.</text>
</comment>
<evidence type="ECO:0000256" key="5">
    <source>
        <dbReference type="ARBA" id="ARBA00022691"/>
    </source>
</evidence>
<dbReference type="PANTHER" id="PTHR31760">
    <property type="entry name" value="S-ADENOSYL-L-METHIONINE-DEPENDENT METHYLTRANSFERASES SUPERFAMILY PROTEIN"/>
    <property type="match status" value="1"/>
</dbReference>
<keyword evidence="4 6" id="KW-0808">Transferase</keyword>
<evidence type="ECO:0000313" key="7">
    <source>
        <dbReference type="EMBL" id="HIS46196.1"/>
    </source>
</evidence>
<feature type="binding site" evidence="6">
    <location>
        <position position="78"/>
    </location>
    <ligand>
        <name>S-adenosyl-L-methionine</name>
        <dbReference type="ChEBI" id="CHEBI:59789"/>
    </ligand>
</feature>
<dbReference type="EC" id="2.1.1.-" evidence="6"/>
<dbReference type="AlphaFoldDB" id="A0A9D1F2G4"/>
<reference evidence="7" key="2">
    <citation type="journal article" date="2021" name="PeerJ">
        <title>Extensive microbial diversity within the chicken gut microbiome revealed by metagenomics and culture.</title>
        <authorList>
            <person name="Gilroy R."/>
            <person name="Ravi A."/>
            <person name="Getino M."/>
            <person name="Pursley I."/>
            <person name="Horton D.L."/>
            <person name="Alikhan N.F."/>
            <person name="Baker D."/>
            <person name="Gharbi K."/>
            <person name="Hall N."/>
            <person name="Watson M."/>
            <person name="Adriaenssens E.M."/>
            <person name="Foster-Nyarko E."/>
            <person name="Jarju S."/>
            <person name="Secka A."/>
            <person name="Antonio M."/>
            <person name="Oren A."/>
            <person name="Chaudhuri R.R."/>
            <person name="La Ragione R."/>
            <person name="Hildebrand F."/>
            <person name="Pallen M.J."/>
        </authorList>
    </citation>
    <scope>NUCLEOTIDE SEQUENCE</scope>
    <source>
        <strain evidence="7">CHK178-757</strain>
    </source>
</reference>
<evidence type="ECO:0000256" key="1">
    <source>
        <dbReference type="ARBA" id="ARBA00022490"/>
    </source>
</evidence>
<evidence type="ECO:0000313" key="8">
    <source>
        <dbReference type="Proteomes" id="UP000823927"/>
    </source>
</evidence>
<comment type="caution">
    <text evidence="7">The sequence shown here is derived from an EMBL/GenBank/DDBJ whole genome shotgun (WGS) entry which is preliminary data.</text>
</comment>
<evidence type="ECO:0000256" key="4">
    <source>
        <dbReference type="ARBA" id="ARBA00022679"/>
    </source>
</evidence>
<comment type="subcellular location">
    <subcellularLocation>
        <location evidence="6">Cytoplasm</location>
    </subcellularLocation>
</comment>
<evidence type="ECO:0000256" key="3">
    <source>
        <dbReference type="ARBA" id="ARBA00022603"/>
    </source>
</evidence>
<dbReference type="FunFam" id="3.40.50.150:FF:000041">
    <property type="entry name" value="Ribosomal RNA small subunit methyltransferase G"/>
    <property type="match status" value="1"/>
</dbReference>
<name>A0A9D1F2G4_9FIRM</name>
<dbReference type="GO" id="GO:0070043">
    <property type="term" value="F:rRNA (guanine-N7-)-methyltransferase activity"/>
    <property type="evidence" value="ECO:0007669"/>
    <property type="project" value="UniProtKB-UniRule"/>
</dbReference>
<dbReference type="PIRSF" id="PIRSF003078">
    <property type="entry name" value="GidB"/>
    <property type="match status" value="1"/>
</dbReference>
<dbReference type="InterPro" id="IPR029063">
    <property type="entry name" value="SAM-dependent_MTases_sf"/>
</dbReference>
<gene>
    <name evidence="6 7" type="primary">rsmG</name>
    <name evidence="7" type="ORF">IAB46_01315</name>
</gene>
<feature type="binding site" evidence="6">
    <location>
        <begin position="133"/>
        <end position="134"/>
    </location>
    <ligand>
        <name>S-adenosyl-L-methionine</name>
        <dbReference type="ChEBI" id="CHEBI:59789"/>
    </ligand>
</feature>
<dbReference type="EMBL" id="DVIT01000006">
    <property type="protein sequence ID" value="HIS46196.1"/>
    <property type="molecule type" value="Genomic_DNA"/>
</dbReference>
<comment type="similarity">
    <text evidence="6">Belongs to the methyltransferase superfamily. RNA methyltransferase RsmG family.</text>
</comment>
<proteinExistence type="inferred from homology"/>
<evidence type="ECO:0000256" key="6">
    <source>
        <dbReference type="HAMAP-Rule" id="MF_00074"/>
    </source>
</evidence>
<accession>A0A9D1F2G4</accession>
<organism evidence="7 8">
    <name type="scientific">Candidatus Scybalocola faecigallinarum</name>
    <dbReference type="NCBI Taxonomy" id="2840941"/>
    <lineage>
        <taxon>Bacteria</taxon>
        <taxon>Bacillati</taxon>
        <taxon>Bacillota</taxon>
        <taxon>Clostridia</taxon>
        <taxon>Lachnospirales</taxon>
        <taxon>Lachnospiraceae</taxon>
        <taxon>Lachnospiraceae incertae sedis</taxon>
        <taxon>Candidatus Scybalocola (ex Gilroy et al. 2021)</taxon>
    </lineage>
</organism>
<reference evidence="7" key="1">
    <citation type="submission" date="2020-10" db="EMBL/GenBank/DDBJ databases">
        <authorList>
            <person name="Gilroy R."/>
        </authorList>
    </citation>
    <scope>NUCLEOTIDE SEQUENCE</scope>
    <source>
        <strain evidence="7">CHK178-757</strain>
    </source>
</reference>
<keyword evidence="5 6" id="KW-0949">S-adenosyl-L-methionine</keyword>
<dbReference type="GO" id="GO:0005829">
    <property type="term" value="C:cytosol"/>
    <property type="evidence" value="ECO:0007669"/>
    <property type="project" value="TreeGrafter"/>
</dbReference>
<keyword evidence="2 6" id="KW-0698">rRNA processing</keyword>
<sequence>MKDLTKFKQGLDYIGIRLSPEQMDQFLDFYELLIEKNKVMNLTAITEFDDVVEKHFIDSLLLAKCMDLSKSMRVMDLGTGAGFPGIPLKIAFPQLEIVLADSLNKRIKFLNEVIDQLGLNQGDHKISTVHGRAEDLGRKAEYREKFDLCVSRAVANLSTLSEYCLPFVKVCGYFVSYKSGTVDEELRQSQNAIHMLSSDVAKCEKLTLPGSTAGRSFVFIRKNAPILKKFPRKAGVPGKEPLA</sequence>